<evidence type="ECO:0000259" key="2">
    <source>
        <dbReference type="Pfam" id="PF16344"/>
    </source>
</evidence>
<dbReference type="PIRSF" id="PIRSF018266">
    <property type="entry name" value="FecR"/>
    <property type="match status" value="1"/>
</dbReference>
<dbReference type="InterPro" id="IPR006860">
    <property type="entry name" value="FecR"/>
</dbReference>
<dbReference type="Pfam" id="PF16344">
    <property type="entry name" value="FecR_C"/>
    <property type="match status" value="1"/>
</dbReference>
<feature type="domain" description="FecR protein" evidence="1">
    <location>
        <begin position="112"/>
        <end position="208"/>
    </location>
</feature>
<proteinExistence type="predicted"/>
<dbReference type="Proteomes" id="UP000324133">
    <property type="component" value="Unassembled WGS sequence"/>
</dbReference>
<dbReference type="EMBL" id="VKKY01000002">
    <property type="protein sequence ID" value="KAA3438196.1"/>
    <property type="molecule type" value="Genomic_DNA"/>
</dbReference>
<name>A0A5B6TDF4_9BACT</name>
<evidence type="ECO:0000313" key="3">
    <source>
        <dbReference type="EMBL" id="KAA3438196.1"/>
    </source>
</evidence>
<dbReference type="OrthoDB" id="1523489at2"/>
<keyword evidence="4" id="KW-1185">Reference proteome</keyword>
<dbReference type="Pfam" id="PF04773">
    <property type="entry name" value="FecR"/>
    <property type="match status" value="1"/>
</dbReference>
<dbReference type="InterPro" id="IPR032508">
    <property type="entry name" value="FecR_C"/>
</dbReference>
<evidence type="ECO:0000313" key="4">
    <source>
        <dbReference type="Proteomes" id="UP000324133"/>
    </source>
</evidence>
<reference evidence="3 4" key="1">
    <citation type="submission" date="2019-07" db="EMBL/GenBank/DDBJ databases">
        <title>Rufibacter sp. nov., isolated from lake sediment.</title>
        <authorList>
            <person name="Qu J.-H."/>
        </authorList>
    </citation>
    <scope>NUCLEOTIDE SEQUENCE [LARGE SCALE GENOMIC DNA]</scope>
    <source>
        <strain evidence="3 4">NBS58-1</strain>
    </source>
</reference>
<dbReference type="GO" id="GO:0016989">
    <property type="term" value="F:sigma factor antagonist activity"/>
    <property type="evidence" value="ECO:0007669"/>
    <property type="project" value="TreeGrafter"/>
</dbReference>
<organism evidence="3 4">
    <name type="scientific">Rufibacter hautae</name>
    <dbReference type="NCBI Taxonomy" id="2595005"/>
    <lineage>
        <taxon>Bacteria</taxon>
        <taxon>Pseudomonadati</taxon>
        <taxon>Bacteroidota</taxon>
        <taxon>Cytophagia</taxon>
        <taxon>Cytophagales</taxon>
        <taxon>Hymenobacteraceae</taxon>
        <taxon>Rufibacter</taxon>
    </lineage>
</organism>
<dbReference type="RefSeq" id="WP_149091256.1">
    <property type="nucleotide sequence ID" value="NZ_VKKY01000002.1"/>
</dbReference>
<dbReference type="Gene3D" id="2.60.120.1440">
    <property type="match status" value="1"/>
</dbReference>
<gene>
    <name evidence="3" type="ORF">FOA19_13115</name>
</gene>
<sequence length="327" mass="36770">MSNRISPHLIDKYLANNCTPEEKLEVERWYASFDMNGDILDSYSEEEQVSLENKLLAGIHQKVSDEGMKSLPFKPVTNPSPKSLWLKVAAVFLLLTASVLGIYQYSIKKDKVYETAYGERHIIMLPDGSKVVLNGKSSMRSAKEWSSDTEREVWLTGEAFFSVQHTKSHQKFLVHTSDGVTVEVLGTEFNVKKRQSGTQVVLREGSIRLQVESTSENKLQSLLLKPGDLIEVNTATRKISKQAVKPEKYTSWQAPQMVFENTPVSDIVAMLQETYGYEVVVQDEEILTTLVTGLVPNDNVQVLLAALGETLGVDIKQENKRLLFSKK</sequence>
<dbReference type="AlphaFoldDB" id="A0A5B6TDF4"/>
<feature type="domain" description="Protein FecR C-terminal" evidence="2">
    <location>
        <begin position="257"/>
        <end position="322"/>
    </location>
</feature>
<protein>
    <submittedName>
        <fullName evidence="3">DUF4974 domain-containing protein</fullName>
    </submittedName>
</protein>
<evidence type="ECO:0000259" key="1">
    <source>
        <dbReference type="Pfam" id="PF04773"/>
    </source>
</evidence>
<dbReference type="PANTHER" id="PTHR30273:SF2">
    <property type="entry name" value="PROTEIN FECR"/>
    <property type="match status" value="1"/>
</dbReference>
<dbReference type="PANTHER" id="PTHR30273">
    <property type="entry name" value="PERIPLASMIC SIGNAL SENSOR AND SIGMA FACTOR ACTIVATOR FECR-RELATED"/>
    <property type="match status" value="1"/>
</dbReference>
<dbReference type="InterPro" id="IPR012373">
    <property type="entry name" value="Ferrdict_sens_TM"/>
</dbReference>
<dbReference type="Gene3D" id="3.55.50.30">
    <property type="match status" value="1"/>
</dbReference>
<accession>A0A5B6TDF4</accession>
<comment type="caution">
    <text evidence="3">The sequence shown here is derived from an EMBL/GenBank/DDBJ whole genome shotgun (WGS) entry which is preliminary data.</text>
</comment>